<dbReference type="CDD" id="cd02429">
    <property type="entry name" value="PTH2_like"/>
    <property type="match status" value="1"/>
</dbReference>
<comment type="subcellular location">
    <subcellularLocation>
        <location evidence="1">Cytoplasm</location>
        <location evidence="1">Cytoskeleton</location>
        <location evidence="1">Cilium axoneme</location>
    </subcellularLocation>
</comment>
<evidence type="ECO:0000259" key="5">
    <source>
        <dbReference type="SMART" id="SM00256"/>
    </source>
</evidence>
<evidence type="ECO:0000256" key="2">
    <source>
        <dbReference type="ARBA" id="ARBA00013260"/>
    </source>
</evidence>
<reference evidence="6" key="1">
    <citation type="submission" date="2020-11" db="EMBL/GenBank/DDBJ databases">
        <title>Chlorella ohadii genome sequencing and assembly.</title>
        <authorList>
            <person name="Murik O."/>
            <person name="Treves H."/>
            <person name="Kedem I."/>
            <person name="Shotland Y."/>
            <person name="Kaplan A."/>
        </authorList>
    </citation>
    <scope>NUCLEOTIDE SEQUENCE</scope>
    <source>
        <strain evidence="6">1</strain>
    </source>
</reference>
<evidence type="ECO:0000256" key="1">
    <source>
        <dbReference type="ARBA" id="ARBA00004430"/>
    </source>
</evidence>
<dbReference type="EMBL" id="JADXDR010000022">
    <property type="protein sequence ID" value="KAI7845093.1"/>
    <property type="molecule type" value="Genomic_DNA"/>
</dbReference>
<organism evidence="6 7">
    <name type="scientific">Chlorella ohadii</name>
    <dbReference type="NCBI Taxonomy" id="2649997"/>
    <lineage>
        <taxon>Eukaryota</taxon>
        <taxon>Viridiplantae</taxon>
        <taxon>Chlorophyta</taxon>
        <taxon>core chlorophytes</taxon>
        <taxon>Trebouxiophyceae</taxon>
        <taxon>Chlorellales</taxon>
        <taxon>Chlorellaceae</taxon>
        <taxon>Chlorella clade</taxon>
        <taxon>Chlorella</taxon>
    </lineage>
</organism>
<dbReference type="SUPFAM" id="SSF81383">
    <property type="entry name" value="F-box domain"/>
    <property type="match status" value="1"/>
</dbReference>
<dbReference type="Pfam" id="PF01981">
    <property type="entry name" value="PTH2"/>
    <property type="match status" value="1"/>
</dbReference>
<protein>
    <recommendedName>
        <fullName evidence="2">peptidyl-tRNA hydrolase</fullName>
        <ecNumber evidence="2">3.1.1.29</ecNumber>
    </recommendedName>
</protein>
<evidence type="ECO:0000313" key="6">
    <source>
        <dbReference type="EMBL" id="KAI7845093.1"/>
    </source>
</evidence>
<dbReference type="InterPro" id="IPR001810">
    <property type="entry name" value="F-box_dom"/>
</dbReference>
<dbReference type="SUPFAM" id="SSF102462">
    <property type="entry name" value="Peptidyl-tRNA hydrolase II"/>
    <property type="match status" value="1"/>
</dbReference>
<dbReference type="PANTHER" id="PTHR46194">
    <property type="entry name" value="PEPTIDYL-TRNA HYDROLASE PTRHD1-RELATED"/>
    <property type="match status" value="1"/>
</dbReference>
<dbReference type="Gene3D" id="3.80.10.10">
    <property type="entry name" value="Ribonuclease Inhibitor"/>
    <property type="match status" value="1"/>
</dbReference>
<comment type="catalytic activity">
    <reaction evidence="4">
        <text>an N-acyl-L-alpha-aminoacyl-tRNA + H2O = an N-acyl-L-amino acid + a tRNA + H(+)</text>
        <dbReference type="Rhea" id="RHEA:54448"/>
        <dbReference type="Rhea" id="RHEA-COMP:10123"/>
        <dbReference type="Rhea" id="RHEA-COMP:13883"/>
        <dbReference type="ChEBI" id="CHEBI:15377"/>
        <dbReference type="ChEBI" id="CHEBI:15378"/>
        <dbReference type="ChEBI" id="CHEBI:59874"/>
        <dbReference type="ChEBI" id="CHEBI:78442"/>
        <dbReference type="ChEBI" id="CHEBI:138191"/>
        <dbReference type="EC" id="3.1.1.29"/>
    </reaction>
</comment>
<dbReference type="SMART" id="SM00256">
    <property type="entry name" value="FBOX"/>
    <property type="match status" value="1"/>
</dbReference>
<dbReference type="SUPFAM" id="SSF52047">
    <property type="entry name" value="RNI-like"/>
    <property type="match status" value="1"/>
</dbReference>
<comment type="caution">
    <text evidence="6">The sequence shown here is derived from an EMBL/GenBank/DDBJ whole genome shotgun (WGS) entry which is preliminary data.</text>
</comment>
<evidence type="ECO:0000256" key="4">
    <source>
        <dbReference type="ARBA" id="ARBA00048707"/>
    </source>
</evidence>
<dbReference type="AlphaFoldDB" id="A0AAD5DYQ8"/>
<dbReference type="InterPro" id="IPR032675">
    <property type="entry name" value="LRR_dom_sf"/>
</dbReference>
<dbReference type="Pfam" id="PF12937">
    <property type="entry name" value="F-box-like"/>
    <property type="match status" value="1"/>
</dbReference>
<dbReference type="InterPro" id="IPR036047">
    <property type="entry name" value="F-box-like_dom_sf"/>
</dbReference>
<dbReference type="Gene3D" id="3.40.1490.10">
    <property type="entry name" value="Bit1"/>
    <property type="match status" value="1"/>
</dbReference>
<accession>A0AAD5DYQ8</accession>
<keyword evidence="3" id="KW-0378">Hydrolase</keyword>
<dbReference type="GO" id="GO:0004045">
    <property type="term" value="F:peptidyl-tRNA hydrolase activity"/>
    <property type="evidence" value="ECO:0007669"/>
    <property type="project" value="UniProtKB-EC"/>
</dbReference>
<dbReference type="PANTHER" id="PTHR46194:SF1">
    <property type="entry name" value="PEPTIDYL-TRNA HYDROLASE PTRHD1-RELATED"/>
    <property type="match status" value="1"/>
</dbReference>
<dbReference type="InterPro" id="IPR002833">
    <property type="entry name" value="PTH2"/>
</dbReference>
<dbReference type="GO" id="GO:0005930">
    <property type="term" value="C:axoneme"/>
    <property type="evidence" value="ECO:0007669"/>
    <property type="project" value="UniProtKB-SubCell"/>
</dbReference>
<feature type="domain" description="F-box" evidence="5">
    <location>
        <begin position="148"/>
        <end position="189"/>
    </location>
</feature>
<dbReference type="Gene3D" id="1.20.1280.50">
    <property type="match status" value="1"/>
</dbReference>
<dbReference type="InterPro" id="IPR042237">
    <property type="entry name" value="PTRHD1"/>
</dbReference>
<evidence type="ECO:0000256" key="3">
    <source>
        <dbReference type="ARBA" id="ARBA00022801"/>
    </source>
</evidence>
<dbReference type="InterPro" id="IPR023476">
    <property type="entry name" value="Pep_tRNA_hydro_II_dom_sf"/>
</dbReference>
<name>A0AAD5DYQ8_9CHLO</name>
<gene>
    <name evidence="6" type="ORF">COHA_001458</name>
</gene>
<evidence type="ECO:0000313" key="7">
    <source>
        <dbReference type="Proteomes" id="UP001205105"/>
    </source>
</evidence>
<sequence>MAAAANGQQAAAAAAAAAGGSPDDPLLQYVVLRRDLWTELDWPLGSVVAQGCHAATAALWLTRDSPDTQLYCAEANLDHMHKVVLEVKGEAQLRNLAAKLADAGVPHKLWVEQPEDFATCLATAPCRKSVAGPHLRKLQLCKGNFADVPTGVLQHILGFLDSQKDRHRAVLVCRQWHDCVHSPDICGEVEANGFHSSAAFDSLACWLRRHGQHVRSLRLLARGYHVFDAPTMAEAEETLLLGCCLAACAPAGQLQRLRIESGSVPVLAAWVQPLRSLRELSLVARSEDVTIKCSLEHCTQLTALCLEGDEVVFADGVRLPPSLRRMLLVDECSAALPAQMSALIQLSGLRLVCNTEWDADSCNVLLQLPALRSLDISNFYVLPSCLGQLTALEELVRVLIQSPESGDDETLAAELNAALPQLERLTSLLIDAWEIQAGLPALTSLFRLHRLYLNGGSELPLSLPAGPWMGSLRELGASWTYLCASTQALAAAAQLERVAVVNGLDAQVQPSPQLFGWLAEHPPLRDLEMYPGDEGLHGSMRSAVAGLKQGRPGLQVALIHEAALDAVFRASCRTLLDFF</sequence>
<proteinExistence type="predicted"/>
<keyword evidence="7" id="KW-1185">Reference proteome</keyword>
<dbReference type="Proteomes" id="UP001205105">
    <property type="component" value="Unassembled WGS sequence"/>
</dbReference>
<dbReference type="EC" id="3.1.1.29" evidence="2"/>